<dbReference type="AlphaFoldDB" id="X1KJ37"/>
<sequence length="182" mass="20131">ALVPGSFKPPHKGHFEMFKYYANKADRVIVVISDPQNPKSIRTTPEGKYIPAKTAKEIFELYAVNDNIRNITFVTDPAPVKFVYDYFAERTQPGDKIILGVGGKGEDAARYKNAAKYAPEGVQFDIDVFPTVGGDSPISASDIRNKLDALTVEDLLPYIPDSLQNNEHVVNAVYNALTNLPE</sequence>
<dbReference type="SUPFAM" id="SSF52374">
    <property type="entry name" value="Nucleotidylyl transferase"/>
    <property type="match status" value="1"/>
</dbReference>
<gene>
    <name evidence="2" type="ORF">S06H3_14974</name>
</gene>
<evidence type="ECO:0000313" key="2">
    <source>
        <dbReference type="EMBL" id="GAI06703.1"/>
    </source>
</evidence>
<dbReference type="Gene3D" id="3.40.50.620">
    <property type="entry name" value="HUPs"/>
    <property type="match status" value="1"/>
</dbReference>
<dbReference type="InterPro" id="IPR014729">
    <property type="entry name" value="Rossmann-like_a/b/a_fold"/>
</dbReference>
<organism evidence="2">
    <name type="scientific">marine sediment metagenome</name>
    <dbReference type="NCBI Taxonomy" id="412755"/>
    <lineage>
        <taxon>unclassified sequences</taxon>
        <taxon>metagenomes</taxon>
        <taxon>ecological metagenomes</taxon>
    </lineage>
</organism>
<dbReference type="InterPro" id="IPR004821">
    <property type="entry name" value="Cyt_trans-like"/>
</dbReference>
<dbReference type="EMBL" id="BARV01007347">
    <property type="protein sequence ID" value="GAI06703.1"/>
    <property type="molecule type" value="Genomic_DNA"/>
</dbReference>
<dbReference type="NCBIfam" id="TIGR00125">
    <property type="entry name" value="cyt_tran_rel"/>
    <property type="match status" value="1"/>
</dbReference>
<name>X1KJ37_9ZZZZ</name>
<feature type="non-terminal residue" evidence="2">
    <location>
        <position position="1"/>
    </location>
</feature>
<comment type="caution">
    <text evidence="2">The sequence shown here is derived from an EMBL/GenBank/DDBJ whole genome shotgun (WGS) entry which is preliminary data.</text>
</comment>
<feature type="domain" description="Cytidyltransferase-like" evidence="1">
    <location>
        <begin position="2"/>
        <end position="69"/>
    </location>
</feature>
<dbReference type="GO" id="GO:0003824">
    <property type="term" value="F:catalytic activity"/>
    <property type="evidence" value="ECO:0007669"/>
    <property type="project" value="InterPro"/>
</dbReference>
<evidence type="ECO:0000259" key="1">
    <source>
        <dbReference type="Pfam" id="PF01467"/>
    </source>
</evidence>
<accession>X1KJ37</accession>
<reference evidence="2" key="1">
    <citation type="journal article" date="2014" name="Front. Microbiol.">
        <title>High frequency of phylogenetically diverse reductive dehalogenase-homologous genes in deep subseafloor sedimentary metagenomes.</title>
        <authorList>
            <person name="Kawai M."/>
            <person name="Futagami T."/>
            <person name="Toyoda A."/>
            <person name="Takaki Y."/>
            <person name="Nishi S."/>
            <person name="Hori S."/>
            <person name="Arai W."/>
            <person name="Tsubouchi T."/>
            <person name="Morono Y."/>
            <person name="Uchiyama I."/>
            <person name="Ito T."/>
            <person name="Fujiyama A."/>
            <person name="Inagaki F."/>
            <person name="Takami H."/>
        </authorList>
    </citation>
    <scope>NUCLEOTIDE SEQUENCE</scope>
    <source>
        <strain evidence="2">Expedition CK06-06</strain>
    </source>
</reference>
<proteinExistence type="predicted"/>
<dbReference type="Pfam" id="PF01467">
    <property type="entry name" value="CTP_transf_like"/>
    <property type="match status" value="1"/>
</dbReference>
<protein>
    <recommendedName>
        <fullName evidence="1">Cytidyltransferase-like domain-containing protein</fullName>
    </recommendedName>
</protein>